<evidence type="ECO:0000313" key="1">
    <source>
        <dbReference type="EMBL" id="GAG82625.1"/>
    </source>
</evidence>
<sequence length="254" mass="29577">CVTSNRMMFVVITSSAEGMIPSEGFKYGEGKSTLAMGISKSIYERHRPLSDAEDLVKENMGYTIEGIRDMIVRGFDERVLCYIADDFQQWAGKHNSYSKNLRWLTGQLSTKRPYCAVFIATCPDLGELAKCARDLFMFEIKVPVRGYCEIQKIKVKTAFDDPLNPRKRLHYIGETEFPKVSPELEAWYEGWRDTENKEEFIKGWDERFNNDTKEKKLITQRAFVEKARSCGIKADDHKFRQLYQDMIFEPQEVQ</sequence>
<reference evidence="1" key="1">
    <citation type="journal article" date="2014" name="Front. Microbiol.">
        <title>High frequency of phylogenetically diverse reductive dehalogenase-homologous genes in deep subseafloor sedimentary metagenomes.</title>
        <authorList>
            <person name="Kawai M."/>
            <person name="Futagami T."/>
            <person name="Toyoda A."/>
            <person name="Takaki Y."/>
            <person name="Nishi S."/>
            <person name="Hori S."/>
            <person name="Arai W."/>
            <person name="Tsubouchi T."/>
            <person name="Morono Y."/>
            <person name="Uchiyama I."/>
            <person name="Ito T."/>
            <person name="Fujiyama A."/>
            <person name="Inagaki F."/>
            <person name="Takami H."/>
        </authorList>
    </citation>
    <scope>NUCLEOTIDE SEQUENCE</scope>
    <source>
        <strain evidence="1">Expedition CK06-06</strain>
    </source>
</reference>
<feature type="non-terminal residue" evidence="1">
    <location>
        <position position="1"/>
    </location>
</feature>
<dbReference type="AlphaFoldDB" id="X1AJ16"/>
<gene>
    <name evidence="1" type="ORF">S01H4_33821</name>
</gene>
<organism evidence="1">
    <name type="scientific">marine sediment metagenome</name>
    <dbReference type="NCBI Taxonomy" id="412755"/>
    <lineage>
        <taxon>unclassified sequences</taxon>
        <taxon>metagenomes</taxon>
        <taxon>ecological metagenomes</taxon>
    </lineage>
</organism>
<name>X1AJ16_9ZZZZ</name>
<accession>X1AJ16</accession>
<evidence type="ECO:0008006" key="2">
    <source>
        <dbReference type="Google" id="ProtNLM"/>
    </source>
</evidence>
<proteinExistence type="predicted"/>
<comment type="caution">
    <text evidence="1">The sequence shown here is derived from an EMBL/GenBank/DDBJ whole genome shotgun (WGS) entry which is preliminary data.</text>
</comment>
<dbReference type="EMBL" id="BART01017839">
    <property type="protein sequence ID" value="GAG82625.1"/>
    <property type="molecule type" value="Genomic_DNA"/>
</dbReference>
<protein>
    <recommendedName>
        <fullName evidence="2">Zona occludens toxin N-terminal domain-containing protein</fullName>
    </recommendedName>
</protein>